<organism evidence="2 3">
    <name type="scientific">Roseibium salinum</name>
    <dbReference type="NCBI Taxonomy" id="1604349"/>
    <lineage>
        <taxon>Bacteria</taxon>
        <taxon>Pseudomonadati</taxon>
        <taxon>Pseudomonadota</taxon>
        <taxon>Alphaproteobacteria</taxon>
        <taxon>Hyphomicrobiales</taxon>
        <taxon>Stappiaceae</taxon>
        <taxon>Roseibium</taxon>
    </lineage>
</organism>
<dbReference type="Proteomes" id="UP001300261">
    <property type="component" value="Unassembled WGS sequence"/>
</dbReference>
<sequence>MFDLNYPFFRPLWVRVTVVLVCLAWAVLEFATDAPFWGTLFAGLGIYCGWRFFLSSEDRSSN</sequence>
<dbReference type="EMBL" id="JAPEVI010000001">
    <property type="protein sequence ID" value="MCX2721198.1"/>
    <property type="molecule type" value="Genomic_DNA"/>
</dbReference>
<feature type="transmembrane region" description="Helical" evidence="1">
    <location>
        <begin position="12"/>
        <end position="28"/>
    </location>
</feature>
<protein>
    <submittedName>
        <fullName evidence="2">DUF3329 domain-containing protein</fullName>
    </submittedName>
</protein>
<reference evidence="2 3" key="1">
    <citation type="journal article" date="2016" name="Int. J. Syst. Evol. Microbiol.">
        <title>Labrenzia salina sp. nov., isolated from the rhizosphere of the halophyte Arthrocnemum macrostachyum.</title>
        <authorList>
            <person name="Camacho M."/>
            <person name="Redondo-Gomez S."/>
            <person name="Rodriguez-Llorente I."/>
            <person name="Rohde M."/>
            <person name="Sproer C."/>
            <person name="Schumann P."/>
            <person name="Klenk H.P."/>
            <person name="Montero-Calasanz M.D.C."/>
        </authorList>
    </citation>
    <scope>NUCLEOTIDE SEQUENCE [LARGE SCALE GENOMIC DNA]</scope>
    <source>
        <strain evidence="2 3">DSM 29163</strain>
    </source>
</reference>
<gene>
    <name evidence="2" type="ORF">ON753_02075</name>
</gene>
<keyword evidence="3" id="KW-1185">Reference proteome</keyword>
<accession>A0ABT3QW89</accession>
<keyword evidence="1" id="KW-0812">Transmembrane</keyword>
<name>A0ABT3QW89_9HYPH</name>
<proteinExistence type="predicted"/>
<evidence type="ECO:0000256" key="1">
    <source>
        <dbReference type="SAM" id="Phobius"/>
    </source>
</evidence>
<keyword evidence="1" id="KW-0472">Membrane</keyword>
<keyword evidence="1" id="KW-1133">Transmembrane helix</keyword>
<feature type="transmembrane region" description="Helical" evidence="1">
    <location>
        <begin position="34"/>
        <end position="54"/>
    </location>
</feature>
<dbReference type="RefSeq" id="WP_265960893.1">
    <property type="nucleotide sequence ID" value="NZ_JAPEVI010000001.1"/>
</dbReference>
<evidence type="ECO:0000313" key="3">
    <source>
        <dbReference type="Proteomes" id="UP001300261"/>
    </source>
</evidence>
<comment type="caution">
    <text evidence="2">The sequence shown here is derived from an EMBL/GenBank/DDBJ whole genome shotgun (WGS) entry which is preliminary data.</text>
</comment>
<evidence type="ECO:0000313" key="2">
    <source>
        <dbReference type="EMBL" id="MCX2721198.1"/>
    </source>
</evidence>